<evidence type="ECO:0000259" key="10">
    <source>
        <dbReference type="Pfam" id="PF02470"/>
    </source>
</evidence>
<keyword evidence="5 9" id="KW-1133">Transmembrane helix</keyword>
<proteinExistence type="predicted"/>
<dbReference type="RefSeq" id="WP_184014936.1">
    <property type="nucleotide sequence ID" value="NZ_JACHFD010000001.1"/>
</dbReference>
<gene>
    <name evidence="11" type="ORF">HNR46_000212</name>
</gene>
<reference evidence="11 12" key="1">
    <citation type="submission" date="2020-08" db="EMBL/GenBank/DDBJ databases">
        <title>Genomic Encyclopedia of Type Strains, Phase IV (KMG-IV): sequencing the most valuable type-strain genomes for metagenomic binning, comparative biology and taxonomic classification.</title>
        <authorList>
            <person name="Goeker M."/>
        </authorList>
    </citation>
    <scope>NUCLEOTIDE SEQUENCE [LARGE SCALE GENOMIC DNA]</scope>
    <source>
        <strain evidence="11 12">YC6886</strain>
    </source>
</reference>
<keyword evidence="6 9" id="KW-0472">Membrane</keyword>
<comment type="subcellular location">
    <subcellularLocation>
        <location evidence="1">Cell inner membrane</location>
    </subcellularLocation>
</comment>
<keyword evidence="3" id="KW-0997">Cell inner membrane</keyword>
<feature type="region of interest" description="Disordered" evidence="8">
    <location>
        <begin position="535"/>
        <end position="554"/>
    </location>
</feature>
<dbReference type="EMBL" id="JACHFD010000001">
    <property type="protein sequence ID" value="MBB5349991.1"/>
    <property type="molecule type" value="Genomic_DNA"/>
</dbReference>
<dbReference type="InterPro" id="IPR003399">
    <property type="entry name" value="Mce/MlaD"/>
</dbReference>
<organism evidence="11 12">
    <name type="scientific">Haloferula luteola</name>
    <dbReference type="NCBI Taxonomy" id="595692"/>
    <lineage>
        <taxon>Bacteria</taxon>
        <taxon>Pseudomonadati</taxon>
        <taxon>Verrucomicrobiota</taxon>
        <taxon>Verrucomicrobiia</taxon>
        <taxon>Verrucomicrobiales</taxon>
        <taxon>Verrucomicrobiaceae</taxon>
        <taxon>Haloferula</taxon>
    </lineage>
</organism>
<evidence type="ECO:0000256" key="7">
    <source>
        <dbReference type="SAM" id="Coils"/>
    </source>
</evidence>
<feature type="coiled-coil region" evidence="7">
    <location>
        <begin position="446"/>
        <end position="473"/>
    </location>
</feature>
<dbReference type="PANTHER" id="PTHR30462:SF2">
    <property type="entry name" value="INTERMEMBRANE TRANSPORT PROTEIN PQIB"/>
    <property type="match status" value="1"/>
</dbReference>
<protein>
    <submittedName>
        <fullName evidence="11">Paraquat-inducible protein B</fullName>
    </submittedName>
</protein>
<dbReference type="Pfam" id="PF02470">
    <property type="entry name" value="MlaD"/>
    <property type="match status" value="3"/>
</dbReference>
<comment type="caution">
    <text evidence="11">The sequence shown here is derived from an EMBL/GenBank/DDBJ whole genome shotgun (WGS) entry which is preliminary data.</text>
</comment>
<feature type="domain" description="Mce/MlaD" evidence="10">
    <location>
        <begin position="49"/>
        <end position="139"/>
    </location>
</feature>
<name>A0A840VAQ9_9BACT</name>
<sequence length="554" mass="60413">MTDVPPSPPTEEFRASVRPRRRISSVWVVPIVALALAGWLLWKNNVDRGPLVSVQFETAEGIASGKTELRCRSVPVGMVEVVSLTKQLKTQVQIRVKPAYSDLLRADSRFWVVRPRVSTSAVSGLGTLITGAYIELDPGTVKKHSDEFVGLEEPPVTSLTVPGLRLTLTAKEAGSLSVGSPIYYLGFEVGKVERRILDVETERVEFRVLIREKYADLVRKGTRFWNNSGFDVTAGSDGFKFRTPSVQALVTGGATFSTPSELKDSPAADDGDTFTLYDDQNSAEDAYYLADTRAILLFDTSIRGLQRGASIEFHGIPIGRVIDISFKLAEPGDTRIPVLIELESEVLRRTLEPDLTEGQDFDLRMAIQRGLHAKLASASIITGALYISLELDPTEIPETIETVQGLPVVPSTPGGLAEIQNRLNRILAKIEALPLDDTLAKFGHAADEATDTVAEARKTLATIEETVNEAKTLLASDSTQNLTAEINKTLAELQTSVNSLGPNGALQGDLRRALDEIRAAARSFDKLSNTVDQKPNSLLFGRETPGDPIPRARR</sequence>
<dbReference type="GO" id="GO:0005886">
    <property type="term" value="C:plasma membrane"/>
    <property type="evidence" value="ECO:0007669"/>
    <property type="project" value="UniProtKB-SubCell"/>
</dbReference>
<feature type="domain" description="Mce/MlaD" evidence="10">
    <location>
        <begin position="163"/>
        <end position="223"/>
    </location>
</feature>
<evidence type="ECO:0000256" key="2">
    <source>
        <dbReference type="ARBA" id="ARBA00022475"/>
    </source>
</evidence>
<evidence type="ECO:0000256" key="4">
    <source>
        <dbReference type="ARBA" id="ARBA00022692"/>
    </source>
</evidence>
<evidence type="ECO:0000313" key="12">
    <source>
        <dbReference type="Proteomes" id="UP000557717"/>
    </source>
</evidence>
<dbReference type="PANTHER" id="PTHR30462">
    <property type="entry name" value="INTERMEMBRANE TRANSPORT PROTEIN PQIB-RELATED"/>
    <property type="match status" value="1"/>
</dbReference>
<dbReference type="InterPro" id="IPR051800">
    <property type="entry name" value="PqiA-PqiB_transport"/>
</dbReference>
<evidence type="ECO:0000256" key="8">
    <source>
        <dbReference type="SAM" id="MobiDB-lite"/>
    </source>
</evidence>
<evidence type="ECO:0000256" key="5">
    <source>
        <dbReference type="ARBA" id="ARBA00022989"/>
    </source>
</evidence>
<accession>A0A840VAQ9</accession>
<feature type="domain" description="Mce/MlaD" evidence="10">
    <location>
        <begin position="301"/>
        <end position="390"/>
    </location>
</feature>
<dbReference type="Proteomes" id="UP000557717">
    <property type="component" value="Unassembled WGS sequence"/>
</dbReference>
<keyword evidence="7" id="KW-0175">Coiled coil</keyword>
<dbReference type="AlphaFoldDB" id="A0A840VAQ9"/>
<evidence type="ECO:0000256" key="9">
    <source>
        <dbReference type="SAM" id="Phobius"/>
    </source>
</evidence>
<evidence type="ECO:0000256" key="1">
    <source>
        <dbReference type="ARBA" id="ARBA00004533"/>
    </source>
</evidence>
<evidence type="ECO:0000256" key="6">
    <source>
        <dbReference type="ARBA" id="ARBA00023136"/>
    </source>
</evidence>
<evidence type="ECO:0000256" key="3">
    <source>
        <dbReference type="ARBA" id="ARBA00022519"/>
    </source>
</evidence>
<keyword evidence="12" id="KW-1185">Reference proteome</keyword>
<evidence type="ECO:0000313" key="11">
    <source>
        <dbReference type="EMBL" id="MBB5349991.1"/>
    </source>
</evidence>
<feature type="transmembrane region" description="Helical" evidence="9">
    <location>
        <begin position="23"/>
        <end position="42"/>
    </location>
</feature>
<keyword evidence="4 9" id="KW-0812">Transmembrane</keyword>
<keyword evidence="2" id="KW-1003">Cell membrane</keyword>